<accession>R0IGR2</accession>
<dbReference type="RefSeq" id="XP_008028168.1">
    <property type="nucleotide sequence ID" value="XM_008029977.1"/>
</dbReference>
<protein>
    <submittedName>
        <fullName evidence="2">Uncharacterized protein</fullName>
    </submittedName>
</protein>
<dbReference type="GeneID" id="19404799"/>
<keyword evidence="1" id="KW-0732">Signal</keyword>
<dbReference type="HOGENOM" id="CLU_1015598_0_0_1"/>
<dbReference type="AlphaFoldDB" id="R0IGR2"/>
<feature type="signal peptide" evidence="1">
    <location>
        <begin position="1"/>
        <end position="16"/>
    </location>
</feature>
<name>R0IGR2_EXST2</name>
<dbReference type="Proteomes" id="UP000016935">
    <property type="component" value="Unassembled WGS sequence"/>
</dbReference>
<dbReference type="OrthoDB" id="3747338at2759"/>
<dbReference type="Gene3D" id="2.40.70.10">
    <property type="entry name" value="Acid Proteases"/>
    <property type="match status" value="1"/>
</dbReference>
<sequence length="265" mass="28592">MYIPLVLAALPALSRATYLDPSLQHQKPLVEDAAPASSDNALLPLDLNQDLDYTFPSHPASHTPLHRLQNSAAIHATHHSNNVIRISIPLDVFSYAGTVTFSAQRPAAFTWLSQNPWNPAMNHVPLVDASVRKGGTVGMPVETATLDLSTPFLELPTGLWDVLVLATQPGRDADARGLSVECAARERFPDLVFGVRTGDEEDDDESVAELVVTPAQYVLQSEDGKCTLLARAAAHGDESVTLGWAAFRGRPVALDWETSQLGIAM</sequence>
<gene>
    <name evidence="2" type="ORF">SETTUDRAFT_42859</name>
</gene>
<dbReference type="EMBL" id="KB908814">
    <property type="protein sequence ID" value="EOA84181.1"/>
    <property type="molecule type" value="Genomic_DNA"/>
</dbReference>
<organism evidence="2 3">
    <name type="scientific">Exserohilum turcicum (strain 28A)</name>
    <name type="common">Northern leaf blight fungus</name>
    <name type="synonym">Setosphaeria turcica</name>
    <dbReference type="NCBI Taxonomy" id="671987"/>
    <lineage>
        <taxon>Eukaryota</taxon>
        <taxon>Fungi</taxon>
        <taxon>Dikarya</taxon>
        <taxon>Ascomycota</taxon>
        <taxon>Pezizomycotina</taxon>
        <taxon>Dothideomycetes</taxon>
        <taxon>Pleosporomycetidae</taxon>
        <taxon>Pleosporales</taxon>
        <taxon>Pleosporineae</taxon>
        <taxon>Pleosporaceae</taxon>
        <taxon>Exserohilum</taxon>
    </lineage>
</organism>
<evidence type="ECO:0000256" key="1">
    <source>
        <dbReference type="SAM" id="SignalP"/>
    </source>
</evidence>
<proteinExistence type="predicted"/>
<feature type="chain" id="PRO_5004353037" evidence="1">
    <location>
        <begin position="17"/>
        <end position="265"/>
    </location>
</feature>
<keyword evidence="3" id="KW-1185">Reference proteome</keyword>
<dbReference type="SUPFAM" id="SSF50630">
    <property type="entry name" value="Acid proteases"/>
    <property type="match status" value="1"/>
</dbReference>
<evidence type="ECO:0000313" key="2">
    <source>
        <dbReference type="EMBL" id="EOA84181.1"/>
    </source>
</evidence>
<dbReference type="InterPro" id="IPR021109">
    <property type="entry name" value="Peptidase_aspartic_dom_sf"/>
</dbReference>
<dbReference type="STRING" id="671987.R0IGR2"/>
<evidence type="ECO:0000313" key="3">
    <source>
        <dbReference type="Proteomes" id="UP000016935"/>
    </source>
</evidence>
<reference evidence="2 3" key="2">
    <citation type="journal article" date="2013" name="PLoS Genet.">
        <title>Comparative genome structure, secondary metabolite, and effector coding capacity across Cochliobolus pathogens.</title>
        <authorList>
            <person name="Condon B.J."/>
            <person name="Leng Y."/>
            <person name="Wu D."/>
            <person name="Bushley K.E."/>
            <person name="Ohm R.A."/>
            <person name="Otillar R."/>
            <person name="Martin J."/>
            <person name="Schackwitz W."/>
            <person name="Grimwood J."/>
            <person name="MohdZainudin N."/>
            <person name="Xue C."/>
            <person name="Wang R."/>
            <person name="Manning V.A."/>
            <person name="Dhillon B."/>
            <person name="Tu Z.J."/>
            <person name="Steffenson B.J."/>
            <person name="Salamov A."/>
            <person name="Sun H."/>
            <person name="Lowry S."/>
            <person name="LaButti K."/>
            <person name="Han J."/>
            <person name="Copeland A."/>
            <person name="Lindquist E."/>
            <person name="Barry K."/>
            <person name="Schmutz J."/>
            <person name="Baker S.E."/>
            <person name="Ciuffetti L.M."/>
            <person name="Grigoriev I.V."/>
            <person name="Zhong S."/>
            <person name="Turgeon B.G."/>
        </authorList>
    </citation>
    <scope>NUCLEOTIDE SEQUENCE [LARGE SCALE GENOMIC DNA]</scope>
    <source>
        <strain evidence="3">28A</strain>
    </source>
</reference>
<reference evidence="2 3" key="1">
    <citation type="journal article" date="2012" name="PLoS Pathog.">
        <title>Diverse lifestyles and strategies of plant pathogenesis encoded in the genomes of eighteen Dothideomycetes fungi.</title>
        <authorList>
            <person name="Ohm R.A."/>
            <person name="Feau N."/>
            <person name="Henrissat B."/>
            <person name="Schoch C.L."/>
            <person name="Horwitz B.A."/>
            <person name="Barry K.W."/>
            <person name="Condon B.J."/>
            <person name="Copeland A.C."/>
            <person name="Dhillon B."/>
            <person name="Glaser F."/>
            <person name="Hesse C.N."/>
            <person name="Kosti I."/>
            <person name="LaButti K."/>
            <person name="Lindquist E.A."/>
            <person name="Lucas S."/>
            <person name="Salamov A.A."/>
            <person name="Bradshaw R.E."/>
            <person name="Ciuffetti L."/>
            <person name="Hamelin R.C."/>
            <person name="Kema G.H.J."/>
            <person name="Lawrence C."/>
            <person name="Scott J.A."/>
            <person name="Spatafora J.W."/>
            <person name="Turgeon B.G."/>
            <person name="de Wit P.J.G.M."/>
            <person name="Zhong S."/>
            <person name="Goodwin S.B."/>
            <person name="Grigoriev I.V."/>
        </authorList>
    </citation>
    <scope>NUCLEOTIDE SEQUENCE [LARGE SCALE GENOMIC DNA]</scope>
    <source>
        <strain evidence="3">28A</strain>
    </source>
</reference>